<evidence type="ECO:0000256" key="4">
    <source>
        <dbReference type="SAM" id="SignalP"/>
    </source>
</evidence>
<evidence type="ECO:0000259" key="5">
    <source>
        <dbReference type="PROSITE" id="PS50835"/>
    </source>
</evidence>
<accession>A0A151NYP4</accession>
<evidence type="ECO:0000256" key="3">
    <source>
        <dbReference type="ARBA" id="ARBA00043265"/>
    </source>
</evidence>
<evidence type="ECO:0000313" key="7">
    <source>
        <dbReference type="Proteomes" id="UP000050525"/>
    </source>
</evidence>
<dbReference type="GO" id="GO:0002250">
    <property type="term" value="P:adaptive immune response"/>
    <property type="evidence" value="ECO:0007669"/>
    <property type="project" value="UniProtKB-KW"/>
</dbReference>
<dbReference type="InterPro" id="IPR013106">
    <property type="entry name" value="Ig_V-set"/>
</dbReference>
<dbReference type="InterPro" id="IPR007110">
    <property type="entry name" value="Ig-like_dom"/>
</dbReference>
<evidence type="ECO:0000256" key="1">
    <source>
        <dbReference type="ARBA" id="ARBA00022859"/>
    </source>
</evidence>
<feature type="signal peptide" evidence="4">
    <location>
        <begin position="1"/>
        <end position="21"/>
    </location>
</feature>
<evidence type="ECO:0000256" key="2">
    <source>
        <dbReference type="ARBA" id="ARBA00023130"/>
    </source>
</evidence>
<sequence length="125" mass="13252">MTMTPALALLILLAAPPGVLAQVTLKESGPGVVKPGETLSLTCTVSGFSLTSCAVSWVRQAAGKGLEWVGDRWSGGNTNYNSTLQSCLTISRDTSSSQAHLRLTGVQPVDTSRYYCVRYTVNENA</sequence>
<dbReference type="GO" id="GO:0005576">
    <property type="term" value="C:extracellular region"/>
    <property type="evidence" value="ECO:0007669"/>
    <property type="project" value="UniProtKB-ARBA"/>
</dbReference>
<keyword evidence="3" id="KW-1280">Immunoglobulin</keyword>
<dbReference type="GO" id="GO:0019814">
    <property type="term" value="C:immunoglobulin complex"/>
    <property type="evidence" value="ECO:0007669"/>
    <property type="project" value="UniProtKB-KW"/>
</dbReference>
<feature type="domain" description="Ig-like" evidence="5">
    <location>
        <begin position="17"/>
        <end position="125"/>
    </location>
</feature>
<dbReference type="SUPFAM" id="SSF48726">
    <property type="entry name" value="Immunoglobulin"/>
    <property type="match status" value="1"/>
</dbReference>
<organism evidence="6 7">
    <name type="scientific">Alligator mississippiensis</name>
    <name type="common">American alligator</name>
    <dbReference type="NCBI Taxonomy" id="8496"/>
    <lineage>
        <taxon>Eukaryota</taxon>
        <taxon>Metazoa</taxon>
        <taxon>Chordata</taxon>
        <taxon>Craniata</taxon>
        <taxon>Vertebrata</taxon>
        <taxon>Euteleostomi</taxon>
        <taxon>Archelosauria</taxon>
        <taxon>Archosauria</taxon>
        <taxon>Crocodylia</taxon>
        <taxon>Alligatoridae</taxon>
        <taxon>Alligatorinae</taxon>
        <taxon>Alligator</taxon>
    </lineage>
</organism>
<evidence type="ECO:0000313" key="6">
    <source>
        <dbReference type="EMBL" id="KYO41904.1"/>
    </source>
</evidence>
<keyword evidence="1" id="KW-0391">Immunity</keyword>
<protein>
    <recommendedName>
        <fullName evidence="5">Ig-like domain-containing protein</fullName>
    </recommendedName>
</protein>
<dbReference type="PANTHER" id="PTHR23266">
    <property type="entry name" value="IMMUNOGLOBULIN HEAVY CHAIN"/>
    <property type="match status" value="1"/>
</dbReference>
<keyword evidence="2" id="KW-1064">Adaptive immunity</keyword>
<feature type="chain" id="PRO_5007586494" description="Ig-like domain-containing protein" evidence="4">
    <location>
        <begin position="22"/>
        <end position="125"/>
    </location>
</feature>
<dbReference type="InterPro" id="IPR050199">
    <property type="entry name" value="IgHV"/>
</dbReference>
<dbReference type="FunFam" id="2.60.40.10:FF:001878">
    <property type="entry name" value="Immunoglobulin heavy variable 1-4"/>
    <property type="match status" value="1"/>
</dbReference>
<gene>
    <name evidence="6" type="ORF">Y1Q_0020795</name>
</gene>
<comment type="caution">
    <text evidence="6">The sequence shown here is derived from an EMBL/GenBank/DDBJ whole genome shotgun (WGS) entry which is preliminary data.</text>
</comment>
<dbReference type="SMART" id="SM00406">
    <property type="entry name" value="IGv"/>
    <property type="match status" value="1"/>
</dbReference>
<dbReference type="InterPro" id="IPR036179">
    <property type="entry name" value="Ig-like_dom_sf"/>
</dbReference>
<dbReference type="InterPro" id="IPR013783">
    <property type="entry name" value="Ig-like_fold"/>
</dbReference>
<proteinExistence type="predicted"/>
<dbReference type="Pfam" id="PF07686">
    <property type="entry name" value="V-set"/>
    <property type="match status" value="1"/>
</dbReference>
<dbReference type="PROSITE" id="PS50835">
    <property type="entry name" value="IG_LIKE"/>
    <property type="match status" value="1"/>
</dbReference>
<dbReference type="AlphaFoldDB" id="A0A151NYP4"/>
<keyword evidence="4" id="KW-0732">Signal</keyword>
<keyword evidence="7" id="KW-1185">Reference proteome</keyword>
<dbReference type="EMBL" id="AKHW03001530">
    <property type="protein sequence ID" value="KYO41904.1"/>
    <property type="molecule type" value="Genomic_DNA"/>
</dbReference>
<dbReference type="Gene3D" id="2.60.40.10">
    <property type="entry name" value="Immunoglobulins"/>
    <property type="match status" value="1"/>
</dbReference>
<name>A0A151NYP4_ALLMI</name>
<reference evidence="6 7" key="1">
    <citation type="journal article" date="2012" name="Genome Biol.">
        <title>Sequencing three crocodilian genomes to illuminate the evolution of archosaurs and amniotes.</title>
        <authorList>
            <person name="St John J.A."/>
            <person name="Braun E.L."/>
            <person name="Isberg S.R."/>
            <person name="Miles L.G."/>
            <person name="Chong A.Y."/>
            <person name="Gongora J."/>
            <person name="Dalzell P."/>
            <person name="Moran C."/>
            <person name="Bed'hom B."/>
            <person name="Abzhanov A."/>
            <person name="Burgess S.C."/>
            <person name="Cooksey A.M."/>
            <person name="Castoe T.A."/>
            <person name="Crawford N.G."/>
            <person name="Densmore L.D."/>
            <person name="Drew J.C."/>
            <person name="Edwards S.V."/>
            <person name="Faircloth B.C."/>
            <person name="Fujita M.K."/>
            <person name="Greenwold M.J."/>
            <person name="Hoffmann F.G."/>
            <person name="Howard J.M."/>
            <person name="Iguchi T."/>
            <person name="Janes D.E."/>
            <person name="Khan S.Y."/>
            <person name="Kohno S."/>
            <person name="de Koning A.J."/>
            <person name="Lance S.L."/>
            <person name="McCarthy F.M."/>
            <person name="McCormack J.E."/>
            <person name="Merchant M.E."/>
            <person name="Peterson D.G."/>
            <person name="Pollock D.D."/>
            <person name="Pourmand N."/>
            <person name="Raney B.J."/>
            <person name="Roessler K.A."/>
            <person name="Sanford J.R."/>
            <person name="Sawyer R.H."/>
            <person name="Schmidt C.J."/>
            <person name="Triplett E.W."/>
            <person name="Tuberville T.D."/>
            <person name="Venegas-Anaya M."/>
            <person name="Howard J.T."/>
            <person name="Jarvis E.D."/>
            <person name="Guillette L.J.Jr."/>
            <person name="Glenn T.C."/>
            <person name="Green R.E."/>
            <person name="Ray D.A."/>
        </authorList>
    </citation>
    <scope>NUCLEOTIDE SEQUENCE [LARGE SCALE GENOMIC DNA]</scope>
    <source>
        <strain evidence="6">KSC_2009_1</strain>
    </source>
</reference>
<dbReference type="STRING" id="8496.A0A151NYP4"/>
<dbReference type="Proteomes" id="UP000050525">
    <property type="component" value="Unassembled WGS sequence"/>
</dbReference>